<dbReference type="Pfam" id="PF02844">
    <property type="entry name" value="GARS_N"/>
    <property type="match status" value="1"/>
</dbReference>
<dbReference type="PANTHER" id="PTHR43472">
    <property type="entry name" value="PHOSPHORIBOSYLAMINE--GLYCINE LIGASE"/>
    <property type="match status" value="1"/>
</dbReference>
<evidence type="ECO:0000256" key="15">
    <source>
        <dbReference type="PROSITE-ProRule" id="PRU00409"/>
    </source>
</evidence>
<keyword evidence="5 14" id="KW-0436">Ligase</keyword>
<evidence type="ECO:0000256" key="4">
    <source>
        <dbReference type="ARBA" id="ARBA00013255"/>
    </source>
</evidence>
<comment type="catalytic activity">
    <reaction evidence="14">
        <text>5-phospho-beta-D-ribosylamine + glycine + ATP = N(1)-(5-phospho-beta-D-ribosyl)glycinamide + ADP + phosphate + H(+)</text>
        <dbReference type="Rhea" id="RHEA:17453"/>
        <dbReference type="ChEBI" id="CHEBI:15378"/>
        <dbReference type="ChEBI" id="CHEBI:30616"/>
        <dbReference type="ChEBI" id="CHEBI:43474"/>
        <dbReference type="ChEBI" id="CHEBI:57305"/>
        <dbReference type="ChEBI" id="CHEBI:58681"/>
        <dbReference type="ChEBI" id="CHEBI:143788"/>
        <dbReference type="ChEBI" id="CHEBI:456216"/>
        <dbReference type="EC" id="6.3.4.13"/>
    </reaction>
</comment>
<evidence type="ECO:0000256" key="1">
    <source>
        <dbReference type="ARBA" id="ARBA00001936"/>
    </source>
</evidence>
<dbReference type="Proteomes" id="UP000772181">
    <property type="component" value="Unassembled WGS sequence"/>
</dbReference>
<keyword evidence="7 15" id="KW-0547">Nucleotide-binding</keyword>
<evidence type="ECO:0000256" key="13">
    <source>
        <dbReference type="ARBA" id="ARBA00042864"/>
    </source>
</evidence>
<dbReference type="AlphaFoldDB" id="A0A933LQU2"/>
<dbReference type="GO" id="GO:0005524">
    <property type="term" value="F:ATP binding"/>
    <property type="evidence" value="ECO:0007669"/>
    <property type="project" value="UniProtKB-UniRule"/>
</dbReference>
<dbReference type="SMART" id="SM01209">
    <property type="entry name" value="GARS_A"/>
    <property type="match status" value="1"/>
</dbReference>
<evidence type="ECO:0000313" key="18">
    <source>
        <dbReference type="Proteomes" id="UP000772181"/>
    </source>
</evidence>
<dbReference type="Pfam" id="PF02843">
    <property type="entry name" value="GARS_C"/>
    <property type="match status" value="1"/>
</dbReference>
<comment type="similarity">
    <text evidence="11 14">Belongs to the GARS family.</text>
</comment>
<name>A0A933LQU2_UNCTE</name>
<dbReference type="InterPro" id="IPR011054">
    <property type="entry name" value="Rudment_hybrid_motif"/>
</dbReference>
<dbReference type="GO" id="GO:0004637">
    <property type="term" value="F:phosphoribosylamine-glycine ligase activity"/>
    <property type="evidence" value="ECO:0007669"/>
    <property type="project" value="UniProtKB-UniRule"/>
</dbReference>
<dbReference type="FunFam" id="3.40.50.20:FF:000006">
    <property type="entry name" value="Phosphoribosylamine--glycine ligase, chloroplastic"/>
    <property type="match status" value="1"/>
</dbReference>
<dbReference type="Pfam" id="PF01071">
    <property type="entry name" value="GARS_A"/>
    <property type="match status" value="1"/>
</dbReference>
<dbReference type="InterPro" id="IPR011761">
    <property type="entry name" value="ATP-grasp"/>
</dbReference>
<dbReference type="Gene3D" id="3.90.600.10">
    <property type="entry name" value="Phosphoribosylglycinamide synthetase, C-terminal domain"/>
    <property type="match status" value="1"/>
</dbReference>
<dbReference type="SUPFAM" id="SSF56059">
    <property type="entry name" value="Glutathione synthetase ATP-binding domain-like"/>
    <property type="match status" value="1"/>
</dbReference>
<dbReference type="InterPro" id="IPR020560">
    <property type="entry name" value="PRibGlycinamide_synth_C-dom"/>
</dbReference>
<protein>
    <recommendedName>
        <fullName evidence="4 14">Phosphoribosylamine--glycine ligase</fullName>
        <ecNumber evidence="4 14">6.3.4.13</ecNumber>
    </recommendedName>
    <alternativeName>
        <fullName evidence="14">GARS</fullName>
    </alternativeName>
    <alternativeName>
        <fullName evidence="12 14">Glycinamide ribonucleotide synthetase</fullName>
    </alternativeName>
    <alternativeName>
        <fullName evidence="13 14">Phosphoribosylglycinamide synthetase</fullName>
    </alternativeName>
</protein>
<evidence type="ECO:0000256" key="10">
    <source>
        <dbReference type="ARBA" id="ARBA00023211"/>
    </source>
</evidence>
<keyword evidence="6" id="KW-0479">Metal-binding</keyword>
<accession>A0A933LQU2</accession>
<evidence type="ECO:0000256" key="9">
    <source>
        <dbReference type="ARBA" id="ARBA00022840"/>
    </source>
</evidence>
<dbReference type="SUPFAM" id="SSF52440">
    <property type="entry name" value="PreATP-grasp domain"/>
    <property type="match status" value="1"/>
</dbReference>
<dbReference type="InterPro" id="IPR020562">
    <property type="entry name" value="PRibGlycinamide_synth_N"/>
</dbReference>
<dbReference type="InterPro" id="IPR020561">
    <property type="entry name" value="PRibGlycinamid_synth_ATP-grasp"/>
</dbReference>
<evidence type="ECO:0000256" key="5">
    <source>
        <dbReference type="ARBA" id="ARBA00022598"/>
    </source>
</evidence>
<dbReference type="InterPro" id="IPR013815">
    <property type="entry name" value="ATP_grasp_subdomain_1"/>
</dbReference>
<keyword evidence="9 15" id="KW-0067">ATP-binding</keyword>
<dbReference type="InterPro" id="IPR000115">
    <property type="entry name" value="PRibGlycinamide_synth"/>
</dbReference>
<keyword evidence="8 14" id="KW-0658">Purine biosynthesis</keyword>
<dbReference type="HAMAP" id="MF_00138">
    <property type="entry name" value="GARS"/>
    <property type="match status" value="1"/>
</dbReference>
<comment type="pathway">
    <text evidence="3 14">Purine metabolism; IMP biosynthesis via de novo pathway; N(1)-(5-phospho-D-ribosyl)glycinamide from 5-phospho-alpha-D-ribose 1-diphosphate: step 2/2.</text>
</comment>
<evidence type="ECO:0000256" key="6">
    <source>
        <dbReference type="ARBA" id="ARBA00022723"/>
    </source>
</evidence>
<sequence length="426" mass="46066">MKVLVIGSGGREHALVWKLKQSPHVQEIFCAPGNAGTSKIARNVSILTSDLLKLRDFALQNEIDLTVVGPELPLVKGISEIFADKGLHIFGPDAKAAHLEGSKAFAKNFMRKYNIPTADFAIFEHPQPALEFIKRAGAPVVIKASGLAEGKGVLICHNLEEASRAVKLIMEDKAFGSAGENIVIEEYLEGEEASFLAFSDGEHVLPMASSQDHKAVFDMDEGPNTGGMGAYSPAPLLNEKLTHLALNAIIKPVITGLAKEGRTYKGVLYAGLMINNGSVKALEFNARFGDPETQVLLPRMKSDLLPILTGVIEGRLDQVKMQWQENKAAVCVAMASEGYPGKYPKGLEITGLERAEEVPDVMVFQAGTAYVNGKLVTNGGRVLGVTALGYDIPQAVRTAYRAVAMIHWPGAHYRKDIGQKALKWLN</sequence>
<dbReference type="GO" id="GO:0006189">
    <property type="term" value="P:'de novo' IMP biosynthetic process"/>
    <property type="evidence" value="ECO:0007669"/>
    <property type="project" value="UniProtKB-UniRule"/>
</dbReference>
<dbReference type="GO" id="GO:0009113">
    <property type="term" value="P:purine nucleobase biosynthetic process"/>
    <property type="evidence" value="ECO:0007669"/>
    <property type="project" value="InterPro"/>
</dbReference>
<dbReference type="FunFam" id="3.30.1490.20:FF:000006">
    <property type="entry name" value="phosphoribosylamine--glycine ligase, chloroplastic-like"/>
    <property type="match status" value="1"/>
</dbReference>
<dbReference type="Gene3D" id="3.30.1490.20">
    <property type="entry name" value="ATP-grasp fold, A domain"/>
    <property type="match status" value="1"/>
</dbReference>
<feature type="domain" description="ATP-grasp" evidence="16">
    <location>
        <begin position="107"/>
        <end position="313"/>
    </location>
</feature>
<dbReference type="InterPro" id="IPR037123">
    <property type="entry name" value="PRibGlycinamide_synth_C_sf"/>
</dbReference>
<dbReference type="SUPFAM" id="SSF51246">
    <property type="entry name" value="Rudiment single hybrid motif"/>
    <property type="match status" value="1"/>
</dbReference>
<gene>
    <name evidence="14 17" type="primary">purD</name>
    <name evidence="17" type="ORF">HY730_04720</name>
</gene>
<comment type="cofactor">
    <cofactor evidence="2">
        <name>Mg(2+)</name>
        <dbReference type="ChEBI" id="CHEBI:18420"/>
    </cofactor>
</comment>
<dbReference type="EC" id="6.3.4.13" evidence="4 14"/>
<evidence type="ECO:0000259" key="16">
    <source>
        <dbReference type="PROSITE" id="PS50975"/>
    </source>
</evidence>
<evidence type="ECO:0000256" key="12">
    <source>
        <dbReference type="ARBA" id="ARBA00042242"/>
    </source>
</evidence>
<evidence type="ECO:0000256" key="14">
    <source>
        <dbReference type="HAMAP-Rule" id="MF_00138"/>
    </source>
</evidence>
<dbReference type="PROSITE" id="PS00184">
    <property type="entry name" value="GARS"/>
    <property type="match status" value="1"/>
</dbReference>
<dbReference type="PROSITE" id="PS50975">
    <property type="entry name" value="ATP_GRASP"/>
    <property type="match status" value="1"/>
</dbReference>
<reference evidence="17" key="1">
    <citation type="submission" date="2020-07" db="EMBL/GenBank/DDBJ databases">
        <title>Huge and variable diversity of episymbiotic CPR bacteria and DPANN archaea in groundwater ecosystems.</title>
        <authorList>
            <person name="He C.Y."/>
            <person name="Keren R."/>
            <person name="Whittaker M."/>
            <person name="Farag I.F."/>
            <person name="Doudna J."/>
            <person name="Cate J.H.D."/>
            <person name="Banfield J.F."/>
        </authorList>
    </citation>
    <scope>NUCLEOTIDE SEQUENCE</scope>
    <source>
        <strain evidence="17">NC_groundwater_1482_Ag_S-0.65um_47_24</strain>
    </source>
</reference>
<dbReference type="FunFam" id="3.30.470.20:FF:000018">
    <property type="entry name" value="Trifunctional purine biosynthetic protein adenosine-3"/>
    <property type="match status" value="1"/>
</dbReference>
<dbReference type="SMART" id="SM01210">
    <property type="entry name" value="GARS_C"/>
    <property type="match status" value="1"/>
</dbReference>
<dbReference type="GO" id="GO:0046872">
    <property type="term" value="F:metal ion binding"/>
    <property type="evidence" value="ECO:0007669"/>
    <property type="project" value="UniProtKB-KW"/>
</dbReference>
<evidence type="ECO:0000256" key="3">
    <source>
        <dbReference type="ARBA" id="ARBA00005174"/>
    </source>
</evidence>
<dbReference type="InterPro" id="IPR016185">
    <property type="entry name" value="PreATP-grasp_dom_sf"/>
</dbReference>
<dbReference type="NCBIfam" id="TIGR00877">
    <property type="entry name" value="purD"/>
    <property type="match status" value="1"/>
</dbReference>
<dbReference type="PANTHER" id="PTHR43472:SF1">
    <property type="entry name" value="PHOSPHORIBOSYLAMINE--GLYCINE LIGASE, CHLOROPLASTIC"/>
    <property type="match status" value="1"/>
</dbReference>
<keyword evidence="10" id="KW-0464">Manganese</keyword>
<dbReference type="Gene3D" id="3.30.470.20">
    <property type="entry name" value="ATP-grasp fold, B domain"/>
    <property type="match status" value="1"/>
</dbReference>
<comment type="cofactor">
    <cofactor evidence="1">
        <name>Mn(2+)</name>
        <dbReference type="ChEBI" id="CHEBI:29035"/>
    </cofactor>
</comment>
<dbReference type="InterPro" id="IPR020559">
    <property type="entry name" value="PRibGlycinamide_synth_CS"/>
</dbReference>
<evidence type="ECO:0000256" key="7">
    <source>
        <dbReference type="ARBA" id="ARBA00022741"/>
    </source>
</evidence>
<comment type="caution">
    <text evidence="17">The sequence shown here is derived from an EMBL/GenBank/DDBJ whole genome shotgun (WGS) entry which is preliminary data.</text>
</comment>
<dbReference type="Gene3D" id="3.40.50.20">
    <property type="match status" value="1"/>
</dbReference>
<dbReference type="EMBL" id="JACQWF010000217">
    <property type="protein sequence ID" value="MBI4595667.1"/>
    <property type="molecule type" value="Genomic_DNA"/>
</dbReference>
<proteinExistence type="inferred from homology"/>
<evidence type="ECO:0000256" key="2">
    <source>
        <dbReference type="ARBA" id="ARBA00001946"/>
    </source>
</evidence>
<evidence type="ECO:0000256" key="11">
    <source>
        <dbReference type="ARBA" id="ARBA00038345"/>
    </source>
</evidence>
<evidence type="ECO:0000313" key="17">
    <source>
        <dbReference type="EMBL" id="MBI4595667.1"/>
    </source>
</evidence>
<dbReference type="FunFam" id="3.90.600.10:FF:000001">
    <property type="entry name" value="Trifunctional purine biosynthetic protein adenosine-3"/>
    <property type="match status" value="1"/>
</dbReference>
<evidence type="ECO:0000256" key="8">
    <source>
        <dbReference type="ARBA" id="ARBA00022755"/>
    </source>
</evidence>
<organism evidence="17 18">
    <name type="scientific">Tectimicrobiota bacterium</name>
    <dbReference type="NCBI Taxonomy" id="2528274"/>
    <lineage>
        <taxon>Bacteria</taxon>
        <taxon>Pseudomonadati</taxon>
        <taxon>Nitrospinota/Tectimicrobiota group</taxon>
        <taxon>Candidatus Tectimicrobiota</taxon>
    </lineage>
</organism>